<reference evidence="1 2" key="1">
    <citation type="submission" date="2018-08" db="EMBL/GenBank/DDBJ databases">
        <title>The draft genome squence of Brumimicrobium sp. N62.</title>
        <authorList>
            <person name="Du Z.-J."/>
            <person name="Luo H.-R."/>
        </authorList>
    </citation>
    <scope>NUCLEOTIDE SEQUENCE [LARGE SCALE GENOMIC DNA]</scope>
    <source>
        <strain evidence="1 2">N62</strain>
    </source>
</reference>
<dbReference type="RefSeq" id="WP_116881175.1">
    <property type="nucleotide sequence ID" value="NZ_QURB01000006.1"/>
</dbReference>
<dbReference type="EMBL" id="QURB01000006">
    <property type="protein sequence ID" value="RFC53894.1"/>
    <property type="molecule type" value="Genomic_DNA"/>
</dbReference>
<keyword evidence="2" id="KW-1185">Reference proteome</keyword>
<evidence type="ECO:0008006" key="3">
    <source>
        <dbReference type="Google" id="ProtNLM"/>
    </source>
</evidence>
<protein>
    <recommendedName>
        <fullName evidence="3">DUF4221 domain-containing protein</fullName>
    </recommendedName>
</protein>
<sequence>MNKSLIFIPLLFLAACGDQKSSQEETESTGYMKTVYAQCNNPDILEVETTIDGYIEVEYLCEGKRYEVGILDDEMLFLESNASQTEVPFGKIKEKLSKKYEGWKLEEFSKVKTNDTSYIKVEIFKEGIEQNIYFTNDGEKYKVKTPNKDHHIDYAAIEESESFQVENYNFYQPDSIYEMPDILREISGITRSDHNSVYAIQDELGVIFEYNFDQRKITQTIRFTDVGDFEDIARMDDLLYVLRSDGNIFVNNLKTKTLAFERMIQTNSLDIEGLFYQNDSLYLVCKGPSFDKPESSRMIYKTSANRFIKPTPYLEIKIPELRKYISEHYPEINSVNLQFNPSAIARHPITGSLFILSAEDQMISIYQNKKLINVIPLSPEVYYKPEGLEFHENGDLLISTEGDKKGINMASIFYLKYR</sequence>
<evidence type="ECO:0000313" key="2">
    <source>
        <dbReference type="Proteomes" id="UP000257127"/>
    </source>
</evidence>
<accession>A0A3E1EWG1</accession>
<gene>
    <name evidence="1" type="ORF">DXU93_10120</name>
</gene>
<comment type="caution">
    <text evidence="1">The sequence shown here is derived from an EMBL/GenBank/DDBJ whole genome shotgun (WGS) entry which is preliminary data.</text>
</comment>
<dbReference type="OrthoDB" id="5292493at2"/>
<dbReference type="PROSITE" id="PS51257">
    <property type="entry name" value="PROKAR_LIPOPROTEIN"/>
    <property type="match status" value="1"/>
</dbReference>
<dbReference type="Gene3D" id="3.10.450.360">
    <property type="match status" value="1"/>
</dbReference>
<dbReference type="Proteomes" id="UP000257127">
    <property type="component" value="Unassembled WGS sequence"/>
</dbReference>
<dbReference type="AlphaFoldDB" id="A0A3E1EWG1"/>
<name>A0A3E1EWG1_9FLAO</name>
<evidence type="ECO:0000313" key="1">
    <source>
        <dbReference type="EMBL" id="RFC53894.1"/>
    </source>
</evidence>
<dbReference type="SUPFAM" id="SSF50969">
    <property type="entry name" value="YVTN repeat-like/Quinoprotein amine dehydrogenase"/>
    <property type="match status" value="1"/>
</dbReference>
<dbReference type="InterPro" id="IPR011044">
    <property type="entry name" value="Quino_amine_DH_bsu"/>
</dbReference>
<organism evidence="1 2">
    <name type="scientific">Brumimicrobium aurantiacum</name>
    <dbReference type="NCBI Taxonomy" id="1737063"/>
    <lineage>
        <taxon>Bacteria</taxon>
        <taxon>Pseudomonadati</taxon>
        <taxon>Bacteroidota</taxon>
        <taxon>Flavobacteriia</taxon>
        <taxon>Flavobacteriales</taxon>
        <taxon>Crocinitomicaceae</taxon>
        <taxon>Brumimicrobium</taxon>
    </lineage>
</organism>
<proteinExistence type="predicted"/>